<name>A0ABD1PK75_9LAMI</name>
<accession>A0ABD1PK75</accession>
<dbReference type="PANTHER" id="PTHR36488">
    <property type="entry name" value="CASP-LIKE PROTEIN 1U1"/>
    <property type="match status" value="1"/>
</dbReference>
<evidence type="ECO:0000256" key="4">
    <source>
        <dbReference type="ARBA" id="ARBA00022475"/>
    </source>
</evidence>
<comment type="caution">
    <text evidence="10">The sequence shown here is derived from an EMBL/GenBank/DDBJ whole genome shotgun (WGS) entry which is preliminary data.</text>
</comment>
<feature type="domain" description="Casparian strip membrane protein" evidence="9">
    <location>
        <begin position="170"/>
        <end position="320"/>
    </location>
</feature>
<dbReference type="AlphaFoldDB" id="A0ABD1PK75"/>
<sequence>MSSIAGSRSSLVAELTSEIENTTLQRRLRSDSAWIRNTPIYSTPFHGLDSTAAFRLVETLAALVADKGKMVSPPEKPSPDCHSLNPNNRRYNSLNLTTSYSNLGKCFDDLRAGTGSKYRGNVLLPLGGQDKTAHLLICQQGKMEVQGAGKGDGYGGIEGRGKEVIVANKRRMRGWDFVLRFLALGVTLVATVLVGVDKQTKIVPLTLVSTLPPVNVPFTAKWHYMSAFVYSVVANAIACAYAAISLLLTLAGKKCLTVVIIIFDIVMVALLHSSGGAALAVGLLGYKGNSHVQWKKVCGVFGKFCNQVAIGIGFSLLGSLLFFLLVILATLHHHKKN</sequence>
<comment type="subunit">
    <text evidence="3 8">Homodimer and heterodimers.</text>
</comment>
<proteinExistence type="inferred from homology"/>
<dbReference type="EMBL" id="JBFOLJ010000018">
    <property type="protein sequence ID" value="KAL2464024.1"/>
    <property type="molecule type" value="Genomic_DNA"/>
</dbReference>
<keyword evidence="4 8" id="KW-1003">Cell membrane</keyword>
<comment type="subcellular location">
    <subcellularLocation>
        <location evidence="1 8">Cell membrane</location>
        <topology evidence="1 8">Multi-pass membrane protein</topology>
    </subcellularLocation>
</comment>
<evidence type="ECO:0000256" key="3">
    <source>
        <dbReference type="ARBA" id="ARBA00011489"/>
    </source>
</evidence>
<evidence type="ECO:0000256" key="2">
    <source>
        <dbReference type="ARBA" id="ARBA00007651"/>
    </source>
</evidence>
<reference evidence="11" key="1">
    <citation type="submission" date="2024-07" db="EMBL/GenBank/DDBJ databases">
        <title>Two chromosome-level genome assemblies of Korean endemic species Abeliophyllum distichum and Forsythia ovata (Oleaceae).</title>
        <authorList>
            <person name="Jang H."/>
        </authorList>
    </citation>
    <scope>NUCLEOTIDE SEQUENCE [LARGE SCALE GENOMIC DNA]</scope>
</reference>
<evidence type="ECO:0000259" key="9">
    <source>
        <dbReference type="Pfam" id="PF04535"/>
    </source>
</evidence>
<evidence type="ECO:0000313" key="11">
    <source>
        <dbReference type="Proteomes" id="UP001604277"/>
    </source>
</evidence>
<dbReference type="Proteomes" id="UP001604277">
    <property type="component" value="Unassembled WGS sequence"/>
</dbReference>
<evidence type="ECO:0000313" key="10">
    <source>
        <dbReference type="EMBL" id="KAL2464024.1"/>
    </source>
</evidence>
<keyword evidence="11" id="KW-1185">Reference proteome</keyword>
<gene>
    <name evidence="10" type="ORF">Fot_51980</name>
</gene>
<dbReference type="InterPro" id="IPR044173">
    <property type="entry name" value="CASPL"/>
</dbReference>
<dbReference type="Pfam" id="PF04535">
    <property type="entry name" value="CASP_dom"/>
    <property type="match status" value="1"/>
</dbReference>
<evidence type="ECO:0000256" key="6">
    <source>
        <dbReference type="ARBA" id="ARBA00022989"/>
    </source>
</evidence>
<dbReference type="InterPro" id="IPR006459">
    <property type="entry name" value="CASP/CASPL"/>
</dbReference>
<dbReference type="InterPro" id="IPR006702">
    <property type="entry name" value="CASP_dom"/>
</dbReference>
<protein>
    <recommendedName>
        <fullName evidence="8">CASP-like protein</fullName>
    </recommendedName>
</protein>
<evidence type="ECO:0000256" key="7">
    <source>
        <dbReference type="ARBA" id="ARBA00023136"/>
    </source>
</evidence>
<feature type="transmembrane region" description="Helical" evidence="8">
    <location>
        <begin position="177"/>
        <end position="196"/>
    </location>
</feature>
<keyword evidence="5 8" id="KW-0812">Transmembrane</keyword>
<feature type="transmembrane region" description="Helical" evidence="8">
    <location>
        <begin position="227"/>
        <end position="251"/>
    </location>
</feature>
<dbReference type="GO" id="GO:0005886">
    <property type="term" value="C:plasma membrane"/>
    <property type="evidence" value="ECO:0007669"/>
    <property type="project" value="UniProtKB-SubCell"/>
</dbReference>
<evidence type="ECO:0000256" key="5">
    <source>
        <dbReference type="ARBA" id="ARBA00022692"/>
    </source>
</evidence>
<dbReference type="NCBIfam" id="TIGR01569">
    <property type="entry name" value="A_tha_TIGR01569"/>
    <property type="match status" value="1"/>
</dbReference>
<organism evidence="10 11">
    <name type="scientific">Forsythia ovata</name>
    <dbReference type="NCBI Taxonomy" id="205694"/>
    <lineage>
        <taxon>Eukaryota</taxon>
        <taxon>Viridiplantae</taxon>
        <taxon>Streptophyta</taxon>
        <taxon>Embryophyta</taxon>
        <taxon>Tracheophyta</taxon>
        <taxon>Spermatophyta</taxon>
        <taxon>Magnoliopsida</taxon>
        <taxon>eudicotyledons</taxon>
        <taxon>Gunneridae</taxon>
        <taxon>Pentapetalae</taxon>
        <taxon>asterids</taxon>
        <taxon>lamiids</taxon>
        <taxon>Lamiales</taxon>
        <taxon>Oleaceae</taxon>
        <taxon>Forsythieae</taxon>
        <taxon>Forsythia</taxon>
    </lineage>
</organism>
<evidence type="ECO:0000256" key="8">
    <source>
        <dbReference type="RuleBase" id="RU361233"/>
    </source>
</evidence>
<evidence type="ECO:0000256" key="1">
    <source>
        <dbReference type="ARBA" id="ARBA00004651"/>
    </source>
</evidence>
<keyword evidence="7 8" id="KW-0472">Membrane</keyword>
<feature type="transmembrane region" description="Helical" evidence="8">
    <location>
        <begin position="258"/>
        <end position="286"/>
    </location>
</feature>
<dbReference type="PANTHER" id="PTHR36488:SF8">
    <property type="entry name" value="CASP-LIKE PROTEIN 1U1"/>
    <property type="match status" value="1"/>
</dbReference>
<feature type="transmembrane region" description="Helical" evidence="8">
    <location>
        <begin position="306"/>
        <end position="331"/>
    </location>
</feature>
<keyword evidence="6 8" id="KW-1133">Transmembrane helix</keyword>
<comment type="similarity">
    <text evidence="2 8">Belongs to the Casparian strip membrane proteins (CASP) family.</text>
</comment>